<feature type="compositionally biased region" description="Acidic residues" evidence="2">
    <location>
        <begin position="217"/>
        <end position="258"/>
    </location>
</feature>
<accession>F2U6H1</accession>
<protein>
    <recommendedName>
        <fullName evidence="3">W2 domain-containing protein</fullName>
    </recommendedName>
</protein>
<dbReference type="InterPro" id="IPR003307">
    <property type="entry name" value="W2_domain"/>
</dbReference>
<feature type="region of interest" description="Disordered" evidence="2">
    <location>
        <begin position="175"/>
        <end position="258"/>
    </location>
</feature>
<dbReference type="eggNOG" id="KOG1461">
    <property type="taxonomic scope" value="Eukaryota"/>
</dbReference>
<dbReference type="GeneID" id="16076057"/>
<feature type="domain" description="W2" evidence="3">
    <location>
        <begin position="337"/>
        <end position="515"/>
    </location>
</feature>
<evidence type="ECO:0000256" key="1">
    <source>
        <dbReference type="ARBA" id="ARBA00022490"/>
    </source>
</evidence>
<dbReference type="AlphaFoldDB" id="F2U6H1"/>
<proteinExistence type="predicted"/>
<dbReference type="InterPro" id="IPR016024">
    <property type="entry name" value="ARM-type_fold"/>
</dbReference>
<dbReference type="OrthoDB" id="1724583at2759"/>
<gene>
    <name evidence="4" type="ORF">PTSG_12074</name>
</gene>
<evidence type="ECO:0000313" key="4">
    <source>
        <dbReference type="EMBL" id="EGD83112.1"/>
    </source>
</evidence>
<evidence type="ECO:0000256" key="2">
    <source>
        <dbReference type="SAM" id="MobiDB-lite"/>
    </source>
</evidence>
<dbReference type="SUPFAM" id="SSF51161">
    <property type="entry name" value="Trimeric LpxA-like enzymes"/>
    <property type="match status" value="1"/>
</dbReference>
<dbReference type="FunCoup" id="F2U6H1">
    <property type="interactions" value="2258"/>
</dbReference>
<evidence type="ECO:0000313" key="5">
    <source>
        <dbReference type="Proteomes" id="UP000007799"/>
    </source>
</evidence>
<dbReference type="InterPro" id="IPR056764">
    <property type="entry name" value="LbH_EIF2B3/5"/>
</dbReference>
<keyword evidence="5" id="KW-1185">Reference proteome</keyword>
<dbReference type="PROSITE" id="PS51363">
    <property type="entry name" value="W2"/>
    <property type="match status" value="1"/>
</dbReference>
<dbReference type="InParanoid" id="F2U6H1"/>
<sequence length="557" mass="62072">MTQDLMNRWTYPLVPDMFAPSHDELYQYKRSNIYLQPGCILGRRCKLLGSVVLGPGCVVGEGDGAETTLRGTVLGRNCTVGCGVRLRNAYVLDGSTIGNNCSVDHALIGRNVKICDGVVIPHGCVIDDGVEIGPNITLPKHIRVSLTRSEPLHNEPEPLEIFADEALVFRPRDLTALPEVTEDEEEETDDVEDAEEELFDGDLEAEPESGTGMEDTLAPDESDQADEDNAGDGEEEEDEEEAGEGSTEDTEQQEESEQYDVEFVGEAGRGFRFILRPDFEDSVEAMYWKEPKRAPPPPAVFPSALTRAMSLSSELPESPEDEDVDSLLGDADVVEPLIDLDQEFEEFYSDVLELIQQRVKPDNVKGAPFSAIQVEITGSRAAHNMDHSDVCCAIVRAIITSADRVPRAKCERYLAQLTAAMSPFLQNYVETDMDQHVCIENLMEFCLDNDKARPCFQTLLYTLYDKEVLDEDAILQWFRGYHPGEGAERPQAHIYEQARRFVKWLEEAEEEDDDDVDDDENDAEEALAASKSRHRGDDDGDDEDSQEHSVSGGCEEE</sequence>
<dbReference type="PANTHER" id="PTHR45887">
    <property type="entry name" value="TRANSLATION INITIATION FACTOR EIF-2B SUBUNIT EPSILON"/>
    <property type="match status" value="1"/>
</dbReference>
<feature type="compositionally biased region" description="Acidic residues" evidence="2">
    <location>
        <begin position="507"/>
        <end position="525"/>
    </location>
</feature>
<dbReference type="InterPro" id="IPR044123">
    <property type="entry name" value="W2_eIF2B_epsilon"/>
</dbReference>
<dbReference type="SUPFAM" id="SSF48371">
    <property type="entry name" value="ARM repeat"/>
    <property type="match status" value="1"/>
</dbReference>
<dbReference type="GO" id="GO:0005085">
    <property type="term" value="F:guanyl-nucleotide exchange factor activity"/>
    <property type="evidence" value="ECO:0007669"/>
    <property type="project" value="InterPro"/>
</dbReference>
<dbReference type="Pfam" id="PF25084">
    <property type="entry name" value="LbH_EIF2B"/>
    <property type="match status" value="1"/>
</dbReference>
<dbReference type="GO" id="GO:0005851">
    <property type="term" value="C:eukaryotic translation initiation factor 2B complex"/>
    <property type="evidence" value="ECO:0007669"/>
    <property type="project" value="TreeGrafter"/>
</dbReference>
<organism evidence="5">
    <name type="scientific">Salpingoeca rosetta (strain ATCC 50818 / BSB-021)</name>
    <dbReference type="NCBI Taxonomy" id="946362"/>
    <lineage>
        <taxon>Eukaryota</taxon>
        <taxon>Choanoflagellata</taxon>
        <taxon>Craspedida</taxon>
        <taxon>Salpingoecidae</taxon>
        <taxon>Salpingoeca</taxon>
    </lineage>
</organism>
<name>F2U6H1_SALR5</name>
<dbReference type="CDD" id="cd11558">
    <property type="entry name" value="W2_eIF2B_epsilon"/>
    <property type="match status" value="1"/>
</dbReference>
<dbReference type="Gene3D" id="2.160.10.10">
    <property type="entry name" value="Hexapeptide repeat proteins"/>
    <property type="match status" value="1"/>
</dbReference>
<dbReference type="InterPro" id="IPR011004">
    <property type="entry name" value="Trimer_LpxA-like_sf"/>
</dbReference>
<reference evidence="4" key="1">
    <citation type="submission" date="2009-08" db="EMBL/GenBank/DDBJ databases">
        <title>Annotation of Salpingoeca rosetta.</title>
        <authorList>
            <consortium name="The Broad Institute Genome Sequencing Platform"/>
            <person name="Russ C."/>
            <person name="Cuomo C."/>
            <person name="Burger G."/>
            <person name="Gray M.W."/>
            <person name="Holland P.W.H."/>
            <person name="King N."/>
            <person name="Lang F.B.F."/>
            <person name="Roger A.J."/>
            <person name="Ruiz-Trillo I."/>
            <person name="Young S.K."/>
            <person name="Zeng Q."/>
            <person name="Gargeya S."/>
            <person name="Alvarado L."/>
            <person name="Berlin A."/>
            <person name="Chapman S.B."/>
            <person name="Chen Z."/>
            <person name="Freedman E."/>
            <person name="Gellesch M."/>
            <person name="Goldberg J."/>
            <person name="Griggs A."/>
            <person name="Gujja S."/>
            <person name="Heilman E."/>
            <person name="Heiman D."/>
            <person name="Howarth C."/>
            <person name="Mehta T."/>
            <person name="Neiman D."/>
            <person name="Pearson M."/>
            <person name="Roberts A."/>
            <person name="Saif S."/>
            <person name="Shea T."/>
            <person name="Shenoy N."/>
            <person name="Sisk P."/>
            <person name="Stolte C."/>
            <person name="Sykes S."/>
            <person name="White J."/>
            <person name="Yandava C."/>
            <person name="Haas B."/>
            <person name="Nusbaum C."/>
            <person name="Birren B."/>
        </authorList>
    </citation>
    <scope>NUCLEOTIDE SEQUENCE [LARGE SCALE GENOMIC DNA]</scope>
    <source>
        <strain evidence="4">ATCC 50818</strain>
    </source>
</reference>
<feature type="compositionally biased region" description="Acidic residues" evidence="2">
    <location>
        <begin position="180"/>
        <end position="207"/>
    </location>
</feature>
<dbReference type="EMBL" id="GL832962">
    <property type="protein sequence ID" value="EGD83112.1"/>
    <property type="molecule type" value="Genomic_DNA"/>
</dbReference>
<dbReference type="eggNOG" id="KOG2297">
    <property type="taxonomic scope" value="Eukaryota"/>
</dbReference>
<dbReference type="PANTHER" id="PTHR45887:SF1">
    <property type="entry name" value="TRANSLATION INITIATION FACTOR EIF-2B SUBUNIT EPSILON"/>
    <property type="match status" value="1"/>
</dbReference>
<dbReference type="Proteomes" id="UP000007799">
    <property type="component" value="Unassembled WGS sequence"/>
</dbReference>
<dbReference type="SMART" id="SM00515">
    <property type="entry name" value="eIF5C"/>
    <property type="match status" value="1"/>
</dbReference>
<keyword evidence="1" id="KW-0963">Cytoplasm</keyword>
<evidence type="ECO:0000259" key="3">
    <source>
        <dbReference type="PROSITE" id="PS51363"/>
    </source>
</evidence>
<feature type="region of interest" description="Disordered" evidence="2">
    <location>
        <begin position="506"/>
        <end position="557"/>
    </location>
</feature>
<dbReference type="KEGG" id="sre:PTSG_12074"/>
<dbReference type="GO" id="GO:0003743">
    <property type="term" value="F:translation initiation factor activity"/>
    <property type="evidence" value="ECO:0007669"/>
    <property type="project" value="TreeGrafter"/>
</dbReference>
<dbReference type="STRING" id="946362.F2U6H1"/>
<dbReference type="Pfam" id="PF02020">
    <property type="entry name" value="W2"/>
    <property type="match status" value="1"/>
</dbReference>
<dbReference type="RefSeq" id="XP_004995476.1">
    <property type="nucleotide sequence ID" value="XM_004995419.1"/>
</dbReference>
<dbReference type="Gene3D" id="1.25.40.180">
    <property type="match status" value="1"/>
</dbReference>
<dbReference type="GO" id="GO:0031369">
    <property type="term" value="F:translation initiation factor binding"/>
    <property type="evidence" value="ECO:0007669"/>
    <property type="project" value="InterPro"/>
</dbReference>
<dbReference type="InterPro" id="IPR051956">
    <property type="entry name" value="eIF2B_epsilon"/>
</dbReference>